<dbReference type="Pfam" id="PF13843">
    <property type="entry name" value="DDE_Tnp_1_7"/>
    <property type="match status" value="1"/>
</dbReference>
<dbReference type="EMBL" id="JALNTZ010000004">
    <property type="protein sequence ID" value="KAJ3655789.1"/>
    <property type="molecule type" value="Genomic_DNA"/>
</dbReference>
<protein>
    <recommendedName>
        <fullName evidence="1">PiggyBac transposable element-derived protein domain-containing protein</fullName>
    </recommendedName>
</protein>
<dbReference type="Proteomes" id="UP001168821">
    <property type="component" value="Unassembled WGS sequence"/>
</dbReference>
<accession>A0AA38IJ25</accession>
<evidence type="ECO:0000259" key="1">
    <source>
        <dbReference type="Pfam" id="PF13843"/>
    </source>
</evidence>
<dbReference type="InterPro" id="IPR029526">
    <property type="entry name" value="PGBD"/>
</dbReference>
<organism evidence="2 3">
    <name type="scientific">Zophobas morio</name>
    <dbReference type="NCBI Taxonomy" id="2755281"/>
    <lineage>
        <taxon>Eukaryota</taxon>
        <taxon>Metazoa</taxon>
        <taxon>Ecdysozoa</taxon>
        <taxon>Arthropoda</taxon>
        <taxon>Hexapoda</taxon>
        <taxon>Insecta</taxon>
        <taxon>Pterygota</taxon>
        <taxon>Neoptera</taxon>
        <taxon>Endopterygota</taxon>
        <taxon>Coleoptera</taxon>
        <taxon>Polyphaga</taxon>
        <taxon>Cucujiformia</taxon>
        <taxon>Tenebrionidae</taxon>
        <taxon>Zophobas</taxon>
    </lineage>
</organism>
<dbReference type="PANTHER" id="PTHR47272">
    <property type="entry name" value="DDE_TNP_1_7 DOMAIN-CONTAINING PROTEIN"/>
    <property type="match status" value="1"/>
</dbReference>
<dbReference type="PANTHER" id="PTHR47272:SF1">
    <property type="entry name" value="PIGGYBAC TRANSPOSABLE ELEMENT-DERIVED PROTEIN 3-LIKE"/>
    <property type="match status" value="1"/>
</dbReference>
<keyword evidence="3" id="KW-1185">Reference proteome</keyword>
<name>A0AA38IJ25_9CUCU</name>
<evidence type="ECO:0000313" key="2">
    <source>
        <dbReference type="EMBL" id="KAJ3655789.1"/>
    </source>
</evidence>
<evidence type="ECO:0000313" key="3">
    <source>
        <dbReference type="Proteomes" id="UP001168821"/>
    </source>
</evidence>
<dbReference type="AlphaFoldDB" id="A0AA38IJ25"/>
<sequence length="105" mass="11877">MTHLTKEGILPRGTVRIKRIPGCVMSDEKTPKKQGKGTIEVKVAIKDNTKVSVVSWYDNKVATIISMYVGSKPTGEKKWYFSTDKIHKMIPCPQSILVYNKYMGE</sequence>
<reference evidence="2" key="1">
    <citation type="journal article" date="2023" name="G3 (Bethesda)">
        <title>Whole genome assemblies of Zophobas morio and Tenebrio molitor.</title>
        <authorList>
            <person name="Kaur S."/>
            <person name="Stinson S.A."/>
            <person name="diCenzo G.C."/>
        </authorList>
    </citation>
    <scope>NUCLEOTIDE SEQUENCE</scope>
    <source>
        <strain evidence="2">QUZm001</strain>
    </source>
</reference>
<gene>
    <name evidence="2" type="ORF">Zmor_014902</name>
</gene>
<proteinExistence type="predicted"/>
<feature type="domain" description="PiggyBac transposable element-derived protein" evidence="1">
    <location>
        <begin position="3"/>
        <end position="104"/>
    </location>
</feature>
<comment type="caution">
    <text evidence="2">The sequence shown here is derived from an EMBL/GenBank/DDBJ whole genome shotgun (WGS) entry which is preliminary data.</text>
</comment>